<evidence type="ECO:0008006" key="4">
    <source>
        <dbReference type="Google" id="ProtNLM"/>
    </source>
</evidence>
<dbReference type="InterPro" id="IPR014710">
    <property type="entry name" value="RmlC-like_jellyroll"/>
</dbReference>
<evidence type="ECO:0000313" key="3">
    <source>
        <dbReference type="Proteomes" id="UP000315295"/>
    </source>
</evidence>
<evidence type="ECO:0000256" key="1">
    <source>
        <dbReference type="ARBA" id="ARBA00023303"/>
    </source>
</evidence>
<dbReference type="Proteomes" id="UP000315295">
    <property type="component" value="Unassembled WGS sequence"/>
</dbReference>
<protein>
    <recommendedName>
        <fullName evidence="4">Cyclic nucleotide-binding domain-containing protein</fullName>
    </recommendedName>
</protein>
<dbReference type="GO" id="GO:0016020">
    <property type="term" value="C:membrane"/>
    <property type="evidence" value="ECO:0007669"/>
    <property type="project" value="UniProtKB-SubCell"/>
</dbReference>
<evidence type="ECO:0000313" key="2">
    <source>
        <dbReference type="EMBL" id="TQE04650.1"/>
    </source>
</evidence>
<sequence length="83" mass="9291">MLFIIKGTMWTYASSSDSPAGQRISSMAIKRLGKGHFYGEELLDWASNCFTEVPVSSKHVKTRTKVEAFVLMSQDLETVVSRC</sequence>
<dbReference type="GO" id="GO:0034220">
    <property type="term" value="P:monoatomic ion transmembrane transport"/>
    <property type="evidence" value="ECO:0007669"/>
    <property type="project" value="UniProtKB-KW"/>
</dbReference>
<dbReference type="AlphaFoldDB" id="A0A540N2A1"/>
<organism evidence="2 3">
    <name type="scientific">Malus baccata</name>
    <name type="common">Siberian crab apple</name>
    <name type="synonym">Pyrus baccata</name>
    <dbReference type="NCBI Taxonomy" id="106549"/>
    <lineage>
        <taxon>Eukaryota</taxon>
        <taxon>Viridiplantae</taxon>
        <taxon>Streptophyta</taxon>
        <taxon>Embryophyta</taxon>
        <taxon>Tracheophyta</taxon>
        <taxon>Spermatophyta</taxon>
        <taxon>Magnoliopsida</taxon>
        <taxon>eudicotyledons</taxon>
        <taxon>Gunneridae</taxon>
        <taxon>Pentapetalae</taxon>
        <taxon>rosids</taxon>
        <taxon>fabids</taxon>
        <taxon>Rosales</taxon>
        <taxon>Rosaceae</taxon>
        <taxon>Amygdaloideae</taxon>
        <taxon>Maleae</taxon>
        <taxon>Malus</taxon>
    </lineage>
</organism>
<keyword evidence="1" id="KW-0406">Ion transport</keyword>
<keyword evidence="1" id="KW-0813">Transport</keyword>
<comment type="caution">
    <text evidence="2">The sequence shown here is derived from an EMBL/GenBank/DDBJ whole genome shotgun (WGS) entry which is preliminary data.</text>
</comment>
<reference evidence="2 3" key="1">
    <citation type="journal article" date="2019" name="G3 (Bethesda)">
        <title>Sequencing of a Wild Apple (Malus baccata) Genome Unravels the Differences Between Cultivated and Wild Apple Species Regarding Disease Resistance and Cold Tolerance.</title>
        <authorList>
            <person name="Chen X."/>
        </authorList>
    </citation>
    <scope>NUCLEOTIDE SEQUENCE [LARGE SCALE GENOMIC DNA]</scope>
    <source>
        <strain evidence="3">cv. Shandingzi</strain>
        <tissue evidence="2">Leaves</tissue>
    </source>
</reference>
<name>A0A540N2A1_MALBA</name>
<dbReference type="STRING" id="106549.A0A540N2A1"/>
<keyword evidence="1" id="KW-0407">Ion channel</keyword>
<dbReference type="EMBL" id="VIEB01000136">
    <property type="protein sequence ID" value="TQE04650.1"/>
    <property type="molecule type" value="Genomic_DNA"/>
</dbReference>
<dbReference type="PANTHER" id="PTHR45651">
    <property type="entry name" value="CYCLIC NUCLEOTIDE-GATED ION CHANNEL 15-RELATED-RELATED"/>
    <property type="match status" value="1"/>
</dbReference>
<proteinExistence type="predicted"/>
<dbReference type="Gene3D" id="2.60.120.10">
    <property type="entry name" value="Jelly Rolls"/>
    <property type="match status" value="1"/>
</dbReference>
<keyword evidence="3" id="KW-1185">Reference proteome</keyword>
<gene>
    <name evidence="2" type="ORF">C1H46_009733</name>
</gene>
<dbReference type="PANTHER" id="PTHR45651:SF68">
    <property type="entry name" value="ION TRANSPORT DOMAIN-CONTAINING PROTEIN"/>
    <property type="match status" value="1"/>
</dbReference>
<accession>A0A540N2A1</accession>